<dbReference type="Proteomes" id="UP000261704">
    <property type="component" value="Chromosome"/>
</dbReference>
<keyword evidence="2" id="KW-0378">Hydrolase</keyword>
<dbReference type="EMBL" id="CP032125">
    <property type="protein sequence ID" value="AXX99349.1"/>
    <property type="molecule type" value="Genomic_DNA"/>
</dbReference>
<evidence type="ECO:0000313" key="2">
    <source>
        <dbReference type="EMBL" id="AXX99349.1"/>
    </source>
</evidence>
<dbReference type="PRINTS" id="PR00111">
    <property type="entry name" value="ABHYDROLASE"/>
</dbReference>
<name>A0A347UKH1_9RHOB</name>
<dbReference type="SUPFAM" id="SSF53474">
    <property type="entry name" value="alpha/beta-Hydrolases"/>
    <property type="match status" value="1"/>
</dbReference>
<dbReference type="Gene3D" id="3.40.50.1820">
    <property type="entry name" value="alpha/beta hydrolase"/>
    <property type="match status" value="1"/>
</dbReference>
<dbReference type="InterPro" id="IPR050266">
    <property type="entry name" value="AB_hydrolase_sf"/>
</dbReference>
<dbReference type="Pfam" id="PF00561">
    <property type="entry name" value="Abhydrolase_1"/>
    <property type="match status" value="1"/>
</dbReference>
<evidence type="ECO:0000313" key="3">
    <source>
        <dbReference type="Proteomes" id="UP000261704"/>
    </source>
</evidence>
<dbReference type="RefSeq" id="WP_118944001.1">
    <property type="nucleotide sequence ID" value="NZ_CP032125.1"/>
</dbReference>
<organism evidence="2 3">
    <name type="scientific">Profundibacter amoris</name>
    <dbReference type="NCBI Taxonomy" id="2171755"/>
    <lineage>
        <taxon>Bacteria</taxon>
        <taxon>Pseudomonadati</taxon>
        <taxon>Pseudomonadota</taxon>
        <taxon>Alphaproteobacteria</taxon>
        <taxon>Rhodobacterales</taxon>
        <taxon>Paracoccaceae</taxon>
        <taxon>Profundibacter</taxon>
    </lineage>
</organism>
<dbReference type="AlphaFoldDB" id="A0A347UKH1"/>
<evidence type="ECO:0000259" key="1">
    <source>
        <dbReference type="Pfam" id="PF00561"/>
    </source>
</evidence>
<gene>
    <name evidence="2" type="ORF">BAR1_16255</name>
</gene>
<keyword evidence="3" id="KW-1185">Reference proteome</keyword>
<dbReference type="GO" id="GO:0016787">
    <property type="term" value="F:hydrolase activity"/>
    <property type="evidence" value="ECO:0007669"/>
    <property type="project" value="UniProtKB-KW"/>
</dbReference>
<feature type="domain" description="AB hydrolase-1" evidence="1">
    <location>
        <begin position="5"/>
        <end position="219"/>
    </location>
</feature>
<sequence length="232" mass="25012">MPATPLLLIPGLACTDALFAAQIPRLSRDRQVIIGDHMQHDSMADIAAHILANAPARFALAGLSMGGYLCFEIMRQAPERVDRLALLDTSARADTPEKTALRHEALELVAAGKFMAVCHATLNLSIAKSRHSDRALKQAIIDMAMDTGPDVWAQQIHAIIGRANSVPILGTITCPTLVVVGDEDQLTPPDLAREMAEGIPDARLKVVSDCGHMSTMEKPGQLTGLLQEWLLD</sequence>
<dbReference type="PANTHER" id="PTHR43798">
    <property type="entry name" value="MONOACYLGLYCEROL LIPASE"/>
    <property type="match status" value="1"/>
</dbReference>
<proteinExistence type="predicted"/>
<reference evidence="2 3" key="1">
    <citation type="submission" date="2018-09" db="EMBL/GenBank/DDBJ databases">
        <title>Profundibacter amoris BAR1 gen. nov., sp. nov., a new member of the Roseobacter clade isolated at Lokis Castle Vent Field on the Arctic Mid-Oceanic Ridge.</title>
        <authorList>
            <person name="Le Moine Bauer S."/>
            <person name="Sjoeberg A.G."/>
            <person name="L'Haridon S."/>
            <person name="Stokke R."/>
            <person name="Roalkvam I."/>
            <person name="Steen I.H."/>
            <person name="Dahle H."/>
        </authorList>
    </citation>
    <scope>NUCLEOTIDE SEQUENCE [LARGE SCALE GENOMIC DNA]</scope>
    <source>
        <strain evidence="2 3">BAR1</strain>
    </source>
</reference>
<dbReference type="KEGG" id="pamo:BAR1_16255"/>
<dbReference type="PANTHER" id="PTHR43798:SF29">
    <property type="entry name" value="AB HYDROLASE-1 DOMAIN-CONTAINING PROTEIN"/>
    <property type="match status" value="1"/>
</dbReference>
<accession>A0A347UKH1</accession>
<dbReference type="InterPro" id="IPR029058">
    <property type="entry name" value="AB_hydrolase_fold"/>
</dbReference>
<dbReference type="OrthoDB" id="5491135at2"/>
<dbReference type="InterPro" id="IPR000073">
    <property type="entry name" value="AB_hydrolase_1"/>
</dbReference>
<protein>
    <submittedName>
        <fullName evidence="2">Alpha/beta fold hydrolase</fullName>
    </submittedName>
</protein>